<feature type="transmembrane region" description="Helical" evidence="1">
    <location>
        <begin position="177"/>
        <end position="197"/>
    </location>
</feature>
<feature type="transmembrane region" description="Helical" evidence="1">
    <location>
        <begin position="103"/>
        <end position="122"/>
    </location>
</feature>
<protein>
    <submittedName>
        <fullName evidence="2">Uncharacterized protein</fullName>
    </submittedName>
</protein>
<dbReference type="eggNOG" id="ENOG5032DR7">
    <property type="taxonomic scope" value="Bacteria"/>
</dbReference>
<accession>A0A169FFE9</accession>
<evidence type="ECO:0000313" key="2">
    <source>
        <dbReference type="EMBL" id="AND38365.1"/>
    </source>
</evidence>
<dbReference type="Pfam" id="PF19382">
    <property type="entry name" value="DUF5957"/>
    <property type="match status" value="1"/>
</dbReference>
<gene>
    <name evidence="2" type="ORF">A361_04285</name>
</gene>
<dbReference type="AlphaFoldDB" id="A0A169FFE9"/>
<dbReference type="EMBL" id="CP015506">
    <property type="protein sequence ID" value="AND38365.1"/>
    <property type="molecule type" value="Genomic_DNA"/>
</dbReference>
<feature type="transmembrane region" description="Helical" evidence="1">
    <location>
        <begin position="50"/>
        <end position="72"/>
    </location>
</feature>
<dbReference type="InterPro" id="IPR046192">
    <property type="entry name" value="DUF6220"/>
</dbReference>
<evidence type="ECO:0000313" key="3">
    <source>
        <dbReference type="Proteomes" id="UP000077856"/>
    </source>
</evidence>
<sequence length="208" mass="22927">MKEKLPKRTLAENSYIGLGMIYLGCLLIQFFLAGMSIFEDPSKWAAHKLFVHMFGYAIPVLMIITALAGGFFTLIYKEIMVIFLLLFAMYFTANMGWRVGWLGAFHPIAGVLLLGAGAAAVWKVLKGHREAGHSKEKNKGMLIWALAGAAGGLTAGVILSNLIGIFGLILFDKPMGIKFLPFYLAACSAVLLPVLQLKKRRKMEEEKE</sequence>
<keyword evidence="1" id="KW-0472">Membrane</keyword>
<dbReference type="RefSeq" id="WP_019379428.1">
    <property type="nucleotide sequence ID" value="NZ_CP015506.1"/>
</dbReference>
<feature type="transmembrane region" description="Helical" evidence="1">
    <location>
        <begin position="142"/>
        <end position="171"/>
    </location>
</feature>
<evidence type="ECO:0000256" key="1">
    <source>
        <dbReference type="SAM" id="Phobius"/>
    </source>
</evidence>
<organism evidence="2 3">
    <name type="scientific">Cytobacillus oceanisediminis 2691</name>
    <dbReference type="NCBI Taxonomy" id="1196031"/>
    <lineage>
        <taxon>Bacteria</taxon>
        <taxon>Bacillati</taxon>
        <taxon>Bacillota</taxon>
        <taxon>Bacilli</taxon>
        <taxon>Bacillales</taxon>
        <taxon>Bacillaceae</taxon>
        <taxon>Cytobacillus</taxon>
    </lineage>
</organism>
<dbReference type="Pfam" id="PF19728">
    <property type="entry name" value="DUF6220"/>
    <property type="match status" value="1"/>
</dbReference>
<proteinExistence type="predicted"/>
<dbReference type="STRING" id="1196031.A361_04285"/>
<reference evidence="2 3" key="1">
    <citation type="submission" date="2016-04" db="EMBL/GenBank/DDBJ databases">
        <title>Complete genome sequence of Bacillus oceanisediminis strain 2691.</title>
        <authorList>
            <person name="Jeong H."/>
            <person name="Kim H.J."/>
            <person name="Lee D.-W."/>
        </authorList>
    </citation>
    <scope>NUCLEOTIDE SEQUENCE [LARGE SCALE GENOMIC DNA]</scope>
    <source>
        <strain evidence="2 3">2691</strain>
    </source>
</reference>
<dbReference type="Proteomes" id="UP000077856">
    <property type="component" value="Chromosome"/>
</dbReference>
<dbReference type="InterPro" id="IPR046001">
    <property type="entry name" value="DUF5957"/>
</dbReference>
<feature type="transmembrane region" description="Helical" evidence="1">
    <location>
        <begin position="79"/>
        <end position="97"/>
    </location>
</feature>
<feature type="transmembrane region" description="Helical" evidence="1">
    <location>
        <begin position="20"/>
        <end position="38"/>
    </location>
</feature>
<keyword evidence="1" id="KW-1133">Transmembrane helix</keyword>
<dbReference type="KEGG" id="bon:A361_04285"/>
<name>A0A169FFE9_9BACI</name>
<keyword evidence="1" id="KW-0812">Transmembrane</keyword>